<dbReference type="EMBL" id="CP000874">
    <property type="protein sequence ID" value="ACP21936.1"/>
    <property type="molecule type" value="Genomic_DNA"/>
</dbReference>
<dbReference type="HOGENOM" id="CLU_1990895_0_0_5"/>
<sequence length="125" mass="13162">MYGTHPVAEDAFVREGRSPRRSPAFASINRFCAGAEQGSQILMTAAASTRTSLILSTGRSHFPAAELKLAPKTTFGSAALDSGSGRGAVTQGWHAERPSCGLCCRCIHSAHRLASIGKIKPHLVS</sequence>
<geneLocation type="plasmid" evidence="2">
    <name>sym pNGR234b</name>
</geneLocation>
<keyword evidence="2" id="KW-1185">Reference proteome</keyword>
<dbReference type="Proteomes" id="UP000001054">
    <property type="component" value="Plasmid pNGR234b"/>
</dbReference>
<evidence type="ECO:0000313" key="2">
    <source>
        <dbReference type="Proteomes" id="UP000001054"/>
    </source>
</evidence>
<reference evidence="1 2" key="2">
    <citation type="journal article" date="2009" name="Appl. Environ. Microbiol.">
        <title>Rhizobium sp. strain NGR234 possesses a remarkable number of secretion systems.</title>
        <authorList>
            <person name="Schmeisser C."/>
            <person name="Liesegang H."/>
            <person name="Krysciak D."/>
            <person name="Bakkou N."/>
            <person name="Le Quere A."/>
            <person name="Wollherr A."/>
            <person name="Heinemeyer I."/>
            <person name="Morgenstern B."/>
            <person name="Pommerening-Roeser A."/>
            <person name="Flores M."/>
            <person name="Palacios R."/>
            <person name="Brenner S."/>
            <person name="Gottschalk G."/>
            <person name="Schmitz R.A."/>
            <person name="Broughton W.J."/>
            <person name="Perret X."/>
            <person name="Strittmatter A.W."/>
            <person name="Streit W.R."/>
        </authorList>
    </citation>
    <scope>NUCLEOTIDE SEQUENCE [LARGE SCALE GENOMIC DNA]</scope>
    <source>
        <strain evidence="2">NBRC 101917 / NGR234</strain>
    </source>
</reference>
<protein>
    <submittedName>
        <fullName evidence="1">Uncharacterized protein</fullName>
    </submittedName>
</protein>
<name>C3KPC8_SINFN</name>
<keyword evidence="1" id="KW-0614">Plasmid</keyword>
<proteinExistence type="predicted"/>
<dbReference type="KEGG" id="rhi:NGR_b04740"/>
<gene>
    <name evidence="1" type="ordered locus">NGR_b04740</name>
</gene>
<reference evidence="2" key="1">
    <citation type="journal article" date="2004" name="J. Bacteriol.">
        <title>An evolutionary hot spot: the pNGR234b replicon of Rhizobium sp. strain NGR234.</title>
        <authorList>
            <person name="Streit W.R."/>
            <person name="Schmitz R.A."/>
            <person name="Perret X."/>
            <person name="Staehelin C."/>
            <person name="Deakin W.J."/>
            <person name="Raasch C."/>
            <person name="Liesegang H."/>
            <person name="Broughton W.J."/>
        </authorList>
    </citation>
    <scope>NUCLEOTIDE SEQUENCE [LARGE SCALE GENOMIC DNA]</scope>
    <source>
        <strain evidence="2">NBRC 101917 / NGR234</strain>
    </source>
</reference>
<accession>C3KPC8</accession>
<organism evidence="1 2">
    <name type="scientific">Sinorhizobium fredii (strain NBRC 101917 / NGR234)</name>
    <dbReference type="NCBI Taxonomy" id="394"/>
    <lineage>
        <taxon>Bacteria</taxon>
        <taxon>Pseudomonadati</taxon>
        <taxon>Pseudomonadota</taxon>
        <taxon>Alphaproteobacteria</taxon>
        <taxon>Hyphomicrobiales</taxon>
        <taxon>Rhizobiaceae</taxon>
        <taxon>Sinorhizobium/Ensifer group</taxon>
        <taxon>Sinorhizobium</taxon>
    </lineage>
</organism>
<dbReference type="AlphaFoldDB" id="C3KPC8"/>
<evidence type="ECO:0000313" key="1">
    <source>
        <dbReference type="EMBL" id="ACP21936.1"/>
    </source>
</evidence>